<comment type="caution">
    <text evidence="1">The sequence shown here is derived from an EMBL/GenBank/DDBJ whole genome shotgun (WGS) entry which is preliminary data.</text>
</comment>
<accession>A0ACC2NXT6</accession>
<sequence length="1160" mass="133642">MRSFRKPSTRSQHSTPGDTIHHKSTNSSQMLYAPLPSTSIPRPNSPVPTVPQPPLDPIIISTQSLIKPLLPVRLANPCSLCDRSFLTRHQLRKHTKNSHPYCQVNSYYICSDCGHHFKCRQSLREHFVRKHTEGFRFECASCPRKFKMKSDLYMHVQSQHNQVDSEVVCEACGKTYRNRFALKKHLAHSHNTRPFPCNMCNRKLATRESLEQHVLLHAKKRSPACQLCGKTFSGNDALKKHMRIHTDTRPFTCEVCGKRFRRQNTHKQHMLTHTGVKPYVCDICVHRRRHAGNYSHRCDVCGAGFMQRSKYAEHRALHDAGGPDNLQRCHICFKSFNYKRNLQAHLEHCHQPAHKPIECPQCPSSFSRQAALDRHRSRCHANSDGDTIAVVKIEPEVLAELEIINLLGRELGNLAKPVTELTKIFSCKECNAHFPSEHLLDKHCDNNHPASPASNDVPDTSEEPLPPPSPCAEDERIKFRGYHKNVRTGYFFCNFCTYSSSSQAAVRVHSTRLHWDLIEDDGTTEDLSESDKKKSRKRKLDTGDKSSSNGAFDSVSFEDKVKILQIFFQNPSDEFARNCPCCFYRTEKRSNFKEHVRRMHKDMWQACHPPKPPKSPRKSKSDDAKEGETPTEQTEKNGVEDEDEDNGWWSKLGEQPKQKKPVSVAQPETKAKRRRVNKNADGSTEPRASKKKHKCITCESEFNSVKALNKHISTDHPEVRLENLRKKRLVRWASTGYACHHCSFVGSTVESTGRHSRKNHSLPMAFVQAIPATSFNCHHCYFTCDKRKDMQTHTKTHRVELNETGVYDCSLCNFSSTSRECLQRHITVKHERPAVYKSEPQECKSCDYTCLNSQVMEWHKKQHDPTQEDFPEQLSCNECKFLTWNKFHLASHMRKRHKDLFGKADDIDGNDKEDLFSKITNENGEMVYSCHVCEYFSPNKWVLRIHTIRKHTHGRNFECEQCGKRYNLKSDLSNHVRTTHDVQKSVMCDVCGKVCRNSHGLHVHQKNKHFRPKFPCPHCPKRMVTQANLDDHVLRQHEQKQDYICEECGKIFKDAHRLRLHMPVHTGARPWKCTICTSAFGRRNGLRQHLLTHSKEKPYTCDVCGKSFTQKTGLICHRKSHKGPLPPLPPCPRAVIDRVIRDLLGENESSEINEPDDQAD</sequence>
<dbReference type="Proteomes" id="UP001239111">
    <property type="component" value="Chromosome 2"/>
</dbReference>
<protein>
    <submittedName>
        <fullName evidence="1">Uncharacterized protein</fullName>
    </submittedName>
</protein>
<proteinExistence type="predicted"/>
<evidence type="ECO:0000313" key="2">
    <source>
        <dbReference type="Proteomes" id="UP001239111"/>
    </source>
</evidence>
<keyword evidence="2" id="KW-1185">Reference proteome</keyword>
<organism evidence="1 2">
    <name type="scientific">Eretmocerus hayati</name>
    <dbReference type="NCBI Taxonomy" id="131215"/>
    <lineage>
        <taxon>Eukaryota</taxon>
        <taxon>Metazoa</taxon>
        <taxon>Ecdysozoa</taxon>
        <taxon>Arthropoda</taxon>
        <taxon>Hexapoda</taxon>
        <taxon>Insecta</taxon>
        <taxon>Pterygota</taxon>
        <taxon>Neoptera</taxon>
        <taxon>Endopterygota</taxon>
        <taxon>Hymenoptera</taxon>
        <taxon>Apocrita</taxon>
        <taxon>Proctotrupomorpha</taxon>
        <taxon>Chalcidoidea</taxon>
        <taxon>Aphelinidae</taxon>
        <taxon>Aphelininae</taxon>
        <taxon>Eretmocerus</taxon>
    </lineage>
</organism>
<reference evidence="1" key="1">
    <citation type="submission" date="2023-04" db="EMBL/GenBank/DDBJ databases">
        <title>A chromosome-level genome assembly of the parasitoid wasp Eretmocerus hayati.</title>
        <authorList>
            <person name="Zhong Y."/>
            <person name="Liu S."/>
            <person name="Liu Y."/>
        </authorList>
    </citation>
    <scope>NUCLEOTIDE SEQUENCE</scope>
    <source>
        <strain evidence="1">ZJU_SS_LIU_2023</strain>
    </source>
</reference>
<gene>
    <name evidence="1" type="ORF">QAD02_010895</name>
</gene>
<evidence type="ECO:0000313" key="1">
    <source>
        <dbReference type="EMBL" id="KAJ8675109.1"/>
    </source>
</evidence>
<name>A0ACC2NXT6_9HYME</name>
<dbReference type="EMBL" id="CM056742">
    <property type="protein sequence ID" value="KAJ8675109.1"/>
    <property type="molecule type" value="Genomic_DNA"/>
</dbReference>